<evidence type="ECO:0000313" key="2">
    <source>
        <dbReference type="EMBL" id="RTE11275.1"/>
    </source>
</evidence>
<gene>
    <name evidence="2" type="ORF">EJQ19_03045</name>
</gene>
<dbReference type="OrthoDB" id="2029085at2"/>
<accession>A0A3S0CD87</accession>
<evidence type="ECO:0000313" key="3">
    <source>
        <dbReference type="Proteomes" id="UP000276128"/>
    </source>
</evidence>
<organism evidence="2 3">
    <name type="scientific">Paenibacillus whitsoniae</name>
    <dbReference type="NCBI Taxonomy" id="2496558"/>
    <lineage>
        <taxon>Bacteria</taxon>
        <taxon>Bacillati</taxon>
        <taxon>Bacillota</taxon>
        <taxon>Bacilli</taxon>
        <taxon>Bacillales</taxon>
        <taxon>Paenibacillaceae</taxon>
        <taxon>Paenibacillus</taxon>
    </lineage>
</organism>
<sequence length="227" mass="24906">MGYCTPSPAVCIVLSFMVVLKITKQKVLDKLQPIRTDRRQRVCQQQYCYLQKDVKIVVNGQDSPLTPVYIDGKAYLPVRDAATKLGYTVNYDEANKEQHLGDFNDTSTVIKSLDGKTPTAADLKVGTEIDAGSSARIPRLGSWAQVKEQASHITTKQEEATVQIVSSKESGVLATTDEQKKLLADIQAANGNSVTVTYNTDQDTLLGPLTAVFDFNTKAFVGFNARR</sequence>
<dbReference type="AlphaFoldDB" id="A0A3S0CD87"/>
<dbReference type="Pfam" id="PF07833">
    <property type="entry name" value="Cu_amine_oxidN1"/>
    <property type="match status" value="1"/>
</dbReference>
<evidence type="ECO:0000259" key="1">
    <source>
        <dbReference type="Pfam" id="PF07833"/>
    </source>
</evidence>
<dbReference type="EMBL" id="RXHU01000011">
    <property type="protein sequence ID" value="RTE11275.1"/>
    <property type="molecule type" value="Genomic_DNA"/>
</dbReference>
<feature type="domain" description="Copper amine oxidase-like N-terminal" evidence="1">
    <location>
        <begin position="58"/>
        <end position="101"/>
    </location>
</feature>
<comment type="caution">
    <text evidence="2">The sequence shown here is derived from an EMBL/GenBank/DDBJ whole genome shotgun (WGS) entry which is preliminary data.</text>
</comment>
<dbReference type="InterPro" id="IPR012854">
    <property type="entry name" value="Cu_amine_oxidase-like_N"/>
</dbReference>
<reference evidence="2 3" key="1">
    <citation type="submission" date="2018-12" db="EMBL/GenBank/DDBJ databases">
        <title>Bacillus ochoae sp. nov., Paenibacillus whitsoniae sp. nov., Paenibacillus spiritus sp. nov. Isolated from the Mars Exploration Rover during spacecraft assembly.</title>
        <authorList>
            <person name="Seuylemezian A."/>
            <person name="Vaishampayan P."/>
        </authorList>
    </citation>
    <scope>NUCLEOTIDE SEQUENCE [LARGE SCALE GENOMIC DNA]</scope>
    <source>
        <strain evidence="2 3">MER 54</strain>
    </source>
</reference>
<name>A0A3S0CD87_9BACL</name>
<proteinExistence type="predicted"/>
<dbReference type="Proteomes" id="UP000276128">
    <property type="component" value="Unassembled WGS sequence"/>
</dbReference>
<keyword evidence="3" id="KW-1185">Reference proteome</keyword>
<protein>
    <recommendedName>
        <fullName evidence="1">Copper amine oxidase-like N-terminal domain-containing protein</fullName>
    </recommendedName>
</protein>